<name>A0ABP8YCA2_9ACTN</name>
<dbReference type="Pfam" id="PF18029">
    <property type="entry name" value="Glyoxalase_6"/>
    <property type="match status" value="1"/>
</dbReference>
<dbReference type="EMBL" id="BAABKN010000005">
    <property type="protein sequence ID" value="GAA4726456.1"/>
    <property type="molecule type" value="Genomic_DNA"/>
</dbReference>
<dbReference type="InterPro" id="IPR041581">
    <property type="entry name" value="Glyoxalase_6"/>
</dbReference>
<accession>A0ABP8YCA2</accession>
<dbReference type="RefSeq" id="WP_345525134.1">
    <property type="nucleotide sequence ID" value="NZ_BAABKN010000005.1"/>
</dbReference>
<dbReference type="PANTHER" id="PTHR35908">
    <property type="entry name" value="HYPOTHETICAL FUSION PROTEIN"/>
    <property type="match status" value="1"/>
</dbReference>
<evidence type="ECO:0000259" key="1">
    <source>
        <dbReference type="PROSITE" id="PS51819"/>
    </source>
</evidence>
<proteinExistence type="predicted"/>
<dbReference type="InterPro" id="IPR029068">
    <property type="entry name" value="Glyas_Bleomycin-R_OHBP_Dase"/>
</dbReference>
<dbReference type="SUPFAM" id="SSF54593">
    <property type="entry name" value="Glyoxalase/Bleomycin resistance protein/Dihydroxybiphenyl dioxygenase"/>
    <property type="match status" value="1"/>
</dbReference>
<organism evidence="2 3">
    <name type="scientific">Nocardioides endophyticus</name>
    <dbReference type="NCBI Taxonomy" id="1353775"/>
    <lineage>
        <taxon>Bacteria</taxon>
        <taxon>Bacillati</taxon>
        <taxon>Actinomycetota</taxon>
        <taxon>Actinomycetes</taxon>
        <taxon>Propionibacteriales</taxon>
        <taxon>Nocardioidaceae</taxon>
        <taxon>Nocardioides</taxon>
    </lineage>
</organism>
<sequence>MTSRLTETVIDSSDPTALADFWCRVLGYVVLHEGDDYVEIGPAKVPDTELLEGIRRGPVAPALLFVPVPEAKARKNRLHLDLTPIDGSQADEVARLEALGAHRVDIGQGQTKWVVLADPEGNEFCVLRSLAPGEFELPADGAAAG</sequence>
<dbReference type="CDD" id="cd06587">
    <property type="entry name" value="VOC"/>
    <property type="match status" value="1"/>
</dbReference>
<reference evidence="3" key="1">
    <citation type="journal article" date="2019" name="Int. J. Syst. Evol. Microbiol.">
        <title>The Global Catalogue of Microorganisms (GCM) 10K type strain sequencing project: providing services to taxonomists for standard genome sequencing and annotation.</title>
        <authorList>
            <consortium name="The Broad Institute Genomics Platform"/>
            <consortium name="The Broad Institute Genome Sequencing Center for Infectious Disease"/>
            <person name="Wu L."/>
            <person name="Ma J."/>
        </authorList>
    </citation>
    <scope>NUCLEOTIDE SEQUENCE [LARGE SCALE GENOMIC DNA]</scope>
    <source>
        <strain evidence="3">JCM 18532</strain>
    </source>
</reference>
<feature type="domain" description="VOC" evidence="1">
    <location>
        <begin position="4"/>
        <end position="129"/>
    </location>
</feature>
<gene>
    <name evidence="2" type="ORF">GCM10023350_06500</name>
</gene>
<evidence type="ECO:0000313" key="3">
    <source>
        <dbReference type="Proteomes" id="UP001499882"/>
    </source>
</evidence>
<dbReference type="Gene3D" id="3.10.180.10">
    <property type="entry name" value="2,3-Dihydroxybiphenyl 1,2-Dioxygenase, domain 1"/>
    <property type="match status" value="1"/>
</dbReference>
<comment type="caution">
    <text evidence="2">The sequence shown here is derived from an EMBL/GenBank/DDBJ whole genome shotgun (WGS) entry which is preliminary data.</text>
</comment>
<dbReference type="Proteomes" id="UP001499882">
    <property type="component" value="Unassembled WGS sequence"/>
</dbReference>
<evidence type="ECO:0000313" key="2">
    <source>
        <dbReference type="EMBL" id="GAA4726456.1"/>
    </source>
</evidence>
<protein>
    <submittedName>
        <fullName evidence="2">VOC family protein</fullName>
    </submittedName>
</protein>
<keyword evidence="3" id="KW-1185">Reference proteome</keyword>
<dbReference type="PANTHER" id="PTHR35908:SF1">
    <property type="entry name" value="CONSERVED PROTEIN"/>
    <property type="match status" value="1"/>
</dbReference>
<dbReference type="InterPro" id="IPR037523">
    <property type="entry name" value="VOC_core"/>
</dbReference>
<dbReference type="PROSITE" id="PS51819">
    <property type="entry name" value="VOC"/>
    <property type="match status" value="1"/>
</dbReference>